<dbReference type="Proteomes" id="UP000243524">
    <property type="component" value="Unassembled WGS sequence"/>
</dbReference>
<organism evidence="2 3">
    <name type="scientific">Halalkalibacillus sediminis</name>
    <dbReference type="NCBI Taxonomy" id="2018042"/>
    <lineage>
        <taxon>Bacteria</taxon>
        <taxon>Bacillati</taxon>
        <taxon>Bacillota</taxon>
        <taxon>Bacilli</taxon>
        <taxon>Bacillales</taxon>
        <taxon>Bacillaceae</taxon>
        <taxon>Halalkalibacillus</taxon>
    </lineage>
</organism>
<keyword evidence="3" id="KW-1185">Reference proteome</keyword>
<protein>
    <submittedName>
        <fullName evidence="2">Cytochrome c oxidase subunit 2A</fullName>
    </submittedName>
</protein>
<name>A0A2I0QT65_9BACI</name>
<keyword evidence="1" id="KW-0812">Transmembrane</keyword>
<keyword evidence="1" id="KW-0472">Membrane</keyword>
<reference evidence="2 3" key="1">
    <citation type="submission" date="2017-06" db="EMBL/GenBank/DDBJ databases">
        <title>the draft geome sequence of Illustriluteabacillus marina B3227.</title>
        <authorList>
            <person name="He R.-H."/>
            <person name="Du Z.-J."/>
        </authorList>
    </citation>
    <scope>NUCLEOTIDE SEQUENCE [LARGE SCALE GENOMIC DNA]</scope>
    <source>
        <strain evidence="2 3">B3227</strain>
    </source>
</reference>
<evidence type="ECO:0000313" key="3">
    <source>
        <dbReference type="Proteomes" id="UP000243524"/>
    </source>
</evidence>
<comment type="caution">
    <text evidence="2">The sequence shown here is derived from an EMBL/GenBank/DDBJ whole genome shotgun (WGS) entry which is preliminary data.</text>
</comment>
<evidence type="ECO:0000313" key="2">
    <source>
        <dbReference type="EMBL" id="PKR77527.1"/>
    </source>
</evidence>
<accession>A0A2I0QT65</accession>
<dbReference type="OrthoDB" id="2418411at2"/>
<dbReference type="AlphaFoldDB" id="A0A2I0QT65"/>
<gene>
    <name evidence="2" type="ORF">CEY16_10170</name>
</gene>
<evidence type="ECO:0000256" key="1">
    <source>
        <dbReference type="SAM" id="Phobius"/>
    </source>
</evidence>
<proteinExistence type="predicted"/>
<dbReference type="EMBL" id="PJNH01000003">
    <property type="protein sequence ID" value="PKR77527.1"/>
    <property type="molecule type" value="Genomic_DNA"/>
</dbReference>
<feature type="transmembrane region" description="Helical" evidence="1">
    <location>
        <begin position="16"/>
        <end position="38"/>
    </location>
</feature>
<sequence>MVNESKQEQEPKLSGAFISVLIVGLFIVGSWLAIYFLFLSR</sequence>
<keyword evidence="1" id="KW-1133">Transmembrane helix</keyword>